<feature type="coiled-coil region" evidence="1">
    <location>
        <begin position="374"/>
        <end position="426"/>
    </location>
</feature>
<feature type="compositionally biased region" description="Basic and acidic residues" evidence="2">
    <location>
        <begin position="179"/>
        <end position="208"/>
    </location>
</feature>
<accession>A0A5N6K5T6</accession>
<evidence type="ECO:0000313" key="3">
    <source>
        <dbReference type="EMBL" id="KAB8297955.1"/>
    </source>
</evidence>
<evidence type="ECO:0000256" key="2">
    <source>
        <dbReference type="SAM" id="MobiDB-lite"/>
    </source>
</evidence>
<dbReference type="Proteomes" id="UP000326757">
    <property type="component" value="Unassembled WGS sequence"/>
</dbReference>
<name>A0A5N6K5T6_MONLA</name>
<evidence type="ECO:0000256" key="1">
    <source>
        <dbReference type="SAM" id="Coils"/>
    </source>
</evidence>
<gene>
    <name evidence="3" type="ORF">EYC80_001733</name>
</gene>
<organism evidence="3 4">
    <name type="scientific">Monilinia laxa</name>
    <name type="common">Brown rot fungus</name>
    <name type="synonym">Sclerotinia laxa</name>
    <dbReference type="NCBI Taxonomy" id="61186"/>
    <lineage>
        <taxon>Eukaryota</taxon>
        <taxon>Fungi</taxon>
        <taxon>Dikarya</taxon>
        <taxon>Ascomycota</taxon>
        <taxon>Pezizomycotina</taxon>
        <taxon>Leotiomycetes</taxon>
        <taxon>Helotiales</taxon>
        <taxon>Sclerotiniaceae</taxon>
        <taxon>Monilinia</taxon>
    </lineage>
</organism>
<dbReference type="EMBL" id="VIGI01000007">
    <property type="protein sequence ID" value="KAB8297955.1"/>
    <property type="molecule type" value="Genomic_DNA"/>
</dbReference>
<sequence>MDWSRQWNQLRRSLDDEYFGVPAGYFWQNAIVGKIMDDDEGEGEQDPKWIRWIKAKPERLTSAMDAHEVDPSNEHEDWGAPGPLPFESPEAELKWVAAQLHFQNIYSSDPWLKAQMVEPTGETAWGGLEDDYQSAADGPTDTAKDEWWTENKHDYENVQRLSGETFEMQQEDQSFAGRAAEEASSLKRKAEHDGYFPPDAKRFREDIEKRESEKIQEIEKQEEQQLDKGLQELVDQINKGAKEIAEADGEDAKAPAQWHPASGDEAQEQAKEALQKVREFERLRVLFNERRKAAKDITIPPMKNPIAGLAPSTVLTLPENRWALEAIVKNKEDFRLDQEVQETAAWNNQNASERLKRKRLAEKRKRGDFGFTAMTEAEKRAQERELHIKAQEEKEGNEVRELKKALDLLNARKKKAEMDKQHAELVKSGMKDGDPVKAEAAAEKSIEEAAEEQSKIADQFAILAWAKLNGVTSEQIFDHMSESGKEFNSDDFSSLINKGARENRDHEKIESAKTAASTMGWSLTEWCQRLHGVNTPEEYLEKLGKIKEPEYMLTENAAQSKRLFREKLLCDAYGPGETSKGEFHSWDDVVLSMPFTEDWDALVGSGKNVEPTEYTLVPRMLQVNQFDGKELWVGVL</sequence>
<evidence type="ECO:0000313" key="4">
    <source>
        <dbReference type="Proteomes" id="UP000326757"/>
    </source>
</evidence>
<feature type="region of interest" description="Disordered" evidence="2">
    <location>
        <begin position="246"/>
        <end position="273"/>
    </location>
</feature>
<comment type="caution">
    <text evidence="3">The sequence shown here is derived from an EMBL/GenBank/DDBJ whole genome shotgun (WGS) entry which is preliminary data.</text>
</comment>
<reference evidence="3 4" key="1">
    <citation type="submission" date="2019-06" db="EMBL/GenBank/DDBJ databases">
        <title>Genome Sequence of the Brown Rot Fungal Pathogen Monilinia laxa.</title>
        <authorList>
            <person name="De Miccolis Angelini R.M."/>
            <person name="Landi L."/>
            <person name="Abate D."/>
            <person name="Pollastro S."/>
            <person name="Romanazzi G."/>
            <person name="Faretra F."/>
        </authorList>
    </citation>
    <scope>NUCLEOTIDE SEQUENCE [LARGE SCALE GENOMIC DNA]</scope>
    <source>
        <strain evidence="3 4">Mlax316</strain>
    </source>
</reference>
<keyword evidence="1" id="KW-0175">Coiled coil</keyword>
<feature type="region of interest" description="Disordered" evidence="2">
    <location>
        <begin position="173"/>
        <end position="208"/>
    </location>
</feature>
<protein>
    <submittedName>
        <fullName evidence="3">Uncharacterized protein</fullName>
    </submittedName>
</protein>
<dbReference type="AlphaFoldDB" id="A0A5N6K5T6"/>
<proteinExistence type="predicted"/>
<keyword evidence="4" id="KW-1185">Reference proteome</keyword>
<dbReference type="OrthoDB" id="3825435at2759"/>